<evidence type="ECO:0000313" key="6">
    <source>
        <dbReference type="Proteomes" id="UP000000673"/>
    </source>
</evidence>
<proteinExistence type="predicted"/>
<dbReference type="EMBL" id="ADMH02002130">
    <property type="protein sequence ID" value="ETN58551.1"/>
    <property type="molecule type" value="Genomic_DNA"/>
</dbReference>
<evidence type="ECO:0000259" key="3">
    <source>
        <dbReference type="Pfam" id="PF25489"/>
    </source>
</evidence>
<dbReference type="eggNOG" id="KOG4731">
    <property type="taxonomic scope" value="Eukaryota"/>
</dbReference>
<dbReference type="FunCoup" id="W5J3Y0">
    <property type="interactions" value="26"/>
</dbReference>
<sequence>MAGDIPETLTEVVLIAFQNIRIFAGVHRSRSGKLMPTGVGRLCNWTPNPDGPPADEYPSFGAYQRSLSLKCDVGEPGIITWTPDADTPDTVYYQCLTHRYLGWRINVHDACDVAQPSEIEEVYAEPNEDVSAEESIRHESKVLPADNFLQQHENFLQKHEMDLIKHHKMNPEKQQHQQHQQQQQQQQEEQHFDINLEENPEMTRIIEDGIRAAEELEEKLKANQTTGELGNQTVHLVGPLGHGGPHGLPHGPPHGPHFQHGGPPGHRHPGPGPHPGGPVKPVLSSSGLPVYLRPPNGGPMFRPVKLPVRRPISMERRPVTGGSRPTRPFVIPQPSMIVSHYQKPVGPLMRPFVSKSKMPIKAIAPILLLGEPTEIKSSPAYRKPTVEMLVGKPPKPTGGGAVGNSPVAGPPFTLPDMPPHLLTVNLKKNEPVPITLPVRHTGKPVPAPLKPNIKPIFKSQPHDVYEQKVSYEGLAANHGFEPSSVVVESGFKPIYRRKDDYDLEFEDNRAHGFLRRQDDDIDEAIESDALMIHGQDDAPVKQTFEPMFIPSPLDSMAMAQVKPATKTGTGSTRRNVEILPDETADVVGEDEDTLGAANERVDPYYLPPIGSDGSEVSFDGKAVLDVSLLNGPLGDGERHSEPLPPTIGTGSSKTEQLIRETPQFGPFRGEIPPIADYLAPATVAIYGTRGSSAVQPPISEYANPLLPGGISPQDGLMGNSDEQQQHSSSSSQLEMRQERSKRSPHHHPDHHGDSHDDGWEPAGTESDASRTTAAAASTRVLLAALAVMPLVLLR</sequence>
<reference evidence="4" key="2">
    <citation type="submission" date="2010-05" db="EMBL/GenBank/DDBJ databases">
        <authorList>
            <person name="Almeida L.G."/>
            <person name="Nicolas M.F."/>
            <person name="Souza R.C."/>
            <person name="Vasconcelos A.T.R."/>
        </authorList>
    </citation>
    <scope>NUCLEOTIDE SEQUENCE</scope>
</reference>
<dbReference type="InterPro" id="IPR052126">
    <property type="entry name" value="Spindle_Org/Thrombomodulin"/>
</dbReference>
<feature type="region of interest" description="Disordered" evidence="2">
    <location>
        <begin position="692"/>
        <end position="771"/>
    </location>
</feature>
<protein>
    <submittedName>
        <fullName evidence="4">DOMON domain-containing protein</fullName>
    </submittedName>
</protein>
<dbReference type="OMA" id="DYNDENH"/>
<evidence type="ECO:0000256" key="1">
    <source>
        <dbReference type="ARBA" id="ARBA00022737"/>
    </source>
</evidence>
<gene>
    <name evidence="4" type="ORF">AND_009854</name>
</gene>
<evidence type="ECO:0000313" key="5">
    <source>
        <dbReference type="EnsemblMetazoa" id="ADAC009854-PA"/>
    </source>
</evidence>
<name>W5J3Y0_ANODA</name>
<feature type="region of interest" description="Disordered" evidence="2">
    <location>
        <begin position="632"/>
        <end position="656"/>
    </location>
</feature>
<reference evidence="5" key="4">
    <citation type="submission" date="2015-06" db="UniProtKB">
        <authorList>
            <consortium name="EnsemblMetazoa"/>
        </authorList>
    </citation>
    <scope>IDENTIFICATION</scope>
</reference>
<dbReference type="VEuPathDB" id="VectorBase:ADAC009854"/>
<dbReference type="Pfam" id="PF25489">
    <property type="entry name" value="At5g54830"/>
    <property type="match status" value="1"/>
</dbReference>
<feature type="domain" description="At5g54830-like" evidence="3">
    <location>
        <begin position="75"/>
        <end position="109"/>
    </location>
</feature>
<dbReference type="PANTHER" id="PTHR24036:SF13">
    <property type="entry name" value="PROTEIN SKELETOR, ISOFORMS D_E"/>
    <property type="match status" value="1"/>
</dbReference>
<reference evidence="4" key="3">
    <citation type="journal article" date="2013" name="Nucleic Acids Res.">
        <title>The genome of Anopheles darlingi, the main neotropical malaria vector.</title>
        <authorList>
            <person name="Marinotti O."/>
            <person name="Cerqueira G.C."/>
            <person name="de Almeida L.G."/>
            <person name="Ferro M.I."/>
            <person name="Loreto E.L."/>
            <person name="Zaha A."/>
            <person name="Teixeira S.M."/>
            <person name="Wespiser A.R."/>
            <person name="Almeida E Silva A."/>
            <person name="Schlindwein A.D."/>
            <person name="Pacheco A.C."/>
            <person name="Silva A.L."/>
            <person name="Graveley B.R."/>
            <person name="Walenz B.P."/>
            <person name="Lima Bde A."/>
            <person name="Ribeiro C.A."/>
            <person name="Nunes-Silva C.G."/>
            <person name="de Carvalho C.R."/>
            <person name="Soares C.M."/>
            <person name="de Menezes C.B."/>
            <person name="Matiolli C."/>
            <person name="Caffrey D."/>
            <person name="Araujo D.A."/>
            <person name="de Oliveira D.M."/>
            <person name="Golenbock D."/>
            <person name="Grisard E.C."/>
            <person name="Fantinatti-Garboggini F."/>
            <person name="de Carvalho F.M."/>
            <person name="Barcellos F.G."/>
            <person name="Prosdocimi F."/>
            <person name="May G."/>
            <person name="Azevedo Junior G.M."/>
            <person name="Guimaraes G.M."/>
            <person name="Goldman G.H."/>
            <person name="Padilha I.Q."/>
            <person name="Batista Jda S."/>
            <person name="Ferro J.A."/>
            <person name="Ribeiro J.M."/>
            <person name="Fietto J.L."/>
            <person name="Dabbas K.M."/>
            <person name="Cerdeira L."/>
            <person name="Agnez-Lima L.F."/>
            <person name="Brocchi M."/>
            <person name="de Carvalho M.O."/>
            <person name="Teixeira Mde M."/>
            <person name="Diniz Maia Mde M."/>
            <person name="Goldman M.H."/>
            <person name="Cruz Schneider M.P."/>
            <person name="Felipe M.S."/>
            <person name="Hungria M."/>
            <person name="Nicolas M.F."/>
            <person name="Pereira M."/>
            <person name="Montes M.A."/>
            <person name="Cantao M.E."/>
            <person name="Vincentz M."/>
            <person name="Rafael M.S."/>
            <person name="Silverman N."/>
            <person name="Stoco P.H."/>
            <person name="Souza R.C."/>
            <person name="Vicentini R."/>
            <person name="Gazzinelli R.T."/>
            <person name="Neves Rde O."/>
            <person name="Silva R."/>
            <person name="Astolfi-Filho S."/>
            <person name="Maciel T.E."/>
            <person name="Urmenyi T.P."/>
            <person name="Tadei W.P."/>
            <person name="Camargo E.P."/>
            <person name="de Vasconcelos A.T."/>
        </authorList>
    </citation>
    <scope>NUCLEOTIDE SEQUENCE</scope>
</reference>
<keyword evidence="1" id="KW-0677">Repeat</keyword>
<keyword evidence="6" id="KW-1185">Reference proteome</keyword>
<feature type="compositionally biased region" description="Low complexity" evidence="2">
    <location>
        <begin position="720"/>
        <end position="734"/>
    </location>
</feature>
<reference evidence="4 6" key="1">
    <citation type="journal article" date="2010" name="BMC Genomics">
        <title>Combination of measures distinguishes pre-miRNAs from other stem-loops in the genome of the newly sequenced Anopheles darlingi.</title>
        <authorList>
            <person name="Mendes N.D."/>
            <person name="Freitas A.T."/>
            <person name="Vasconcelos A.T."/>
            <person name="Sagot M.F."/>
        </authorList>
    </citation>
    <scope>NUCLEOTIDE SEQUENCE</scope>
</reference>
<feature type="region of interest" description="Disordered" evidence="2">
    <location>
        <begin position="241"/>
        <end position="285"/>
    </location>
</feature>
<evidence type="ECO:0000313" key="4">
    <source>
        <dbReference type="EMBL" id="ETN58551.1"/>
    </source>
</evidence>
<dbReference type="HOGENOM" id="CLU_353822_0_0_1"/>
<dbReference type="VEuPathDB" id="VectorBase:ADAR2_007676"/>
<evidence type="ECO:0000256" key="2">
    <source>
        <dbReference type="SAM" id="MobiDB-lite"/>
    </source>
</evidence>
<feature type="region of interest" description="Disordered" evidence="2">
    <location>
        <begin position="170"/>
        <end position="190"/>
    </location>
</feature>
<dbReference type="Proteomes" id="UP000000673">
    <property type="component" value="Unassembled WGS sequence"/>
</dbReference>
<dbReference type="PANTHER" id="PTHR24036">
    <property type="entry name" value="SKELETOR-RELATED"/>
    <property type="match status" value="1"/>
</dbReference>
<dbReference type="AlphaFoldDB" id="W5J3Y0"/>
<accession>W5J3Y0</accession>
<dbReference type="EnsemblMetazoa" id="ADAC009854-RA">
    <property type="protein sequence ID" value="ADAC009854-PA"/>
    <property type="gene ID" value="ADAC009854"/>
</dbReference>
<dbReference type="InterPro" id="IPR057443">
    <property type="entry name" value="At5g54830-like"/>
</dbReference>
<feature type="compositionally biased region" description="Low complexity" evidence="2">
    <location>
        <begin position="177"/>
        <end position="187"/>
    </location>
</feature>
<dbReference type="STRING" id="43151.W5J3Y0"/>
<organism evidence="4">
    <name type="scientific">Anopheles darlingi</name>
    <name type="common">Mosquito</name>
    <dbReference type="NCBI Taxonomy" id="43151"/>
    <lineage>
        <taxon>Eukaryota</taxon>
        <taxon>Metazoa</taxon>
        <taxon>Ecdysozoa</taxon>
        <taxon>Arthropoda</taxon>
        <taxon>Hexapoda</taxon>
        <taxon>Insecta</taxon>
        <taxon>Pterygota</taxon>
        <taxon>Neoptera</taxon>
        <taxon>Endopterygota</taxon>
        <taxon>Diptera</taxon>
        <taxon>Nematocera</taxon>
        <taxon>Culicoidea</taxon>
        <taxon>Culicidae</taxon>
        <taxon>Anophelinae</taxon>
        <taxon>Anopheles</taxon>
    </lineage>
</organism>